<evidence type="ECO:0000313" key="2">
    <source>
        <dbReference type="Proteomes" id="UP001345219"/>
    </source>
</evidence>
<sequence>MVPDRPRHLHLHLLVLPRCHHIAIFQPHQYPGPCRYLHQELSYRYLLLWCMGCMHSMGQPICAKDAKKGTTGHARGIHVVVVGHPQLHRGAPILRFRYPNLEVDWPNGESLRCCRYAGAMDDPSALLLRHELPHHQVSAGPHKDHGNGGDLCGCAGPPHRLQLAPDAEVGMGPGRGRCGPQCLLSGYRSCSAHLHL</sequence>
<accession>A0AAN7JX59</accession>
<gene>
    <name evidence="1" type="ORF">SAY87_021476</name>
</gene>
<dbReference type="EMBL" id="JAXIOK010000016">
    <property type="protein sequence ID" value="KAK4752678.1"/>
    <property type="molecule type" value="Genomic_DNA"/>
</dbReference>
<comment type="caution">
    <text evidence="1">The sequence shown here is derived from an EMBL/GenBank/DDBJ whole genome shotgun (WGS) entry which is preliminary data.</text>
</comment>
<dbReference type="Proteomes" id="UP001345219">
    <property type="component" value="Chromosome 16"/>
</dbReference>
<organism evidence="1 2">
    <name type="scientific">Trapa incisa</name>
    <dbReference type="NCBI Taxonomy" id="236973"/>
    <lineage>
        <taxon>Eukaryota</taxon>
        <taxon>Viridiplantae</taxon>
        <taxon>Streptophyta</taxon>
        <taxon>Embryophyta</taxon>
        <taxon>Tracheophyta</taxon>
        <taxon>Spermatophyta</taxon>
        <taxon>Magnoliopsida</taxon>
        <taxon>eudicotyledons</taxon>
        <taxon>Gunneridae</taxon>
        <taxon>Pentapetalae</taxon>
        <taxon>rosids</taxon>
        <taxon>malvids</taxon>
        <taxon>Myrtales</taxon>
        <taxon>Lythraceae</taxon>
        <taxon>Trapa</taxon>
    </lineage>
</organism>
<protein>
    <submittedName>
        <fullName evidence="1">Uncharacterized protein</fullName>
    </submittedName>
</protein>
<dbReference type="AlphaFoldDB" id="A0AAN7JX59"/>
<evidence type="ECO:0000313" key="1">
    <source>
        <dbReference type="EMBL" id="KAK4752678.1"/>
    </source>
</evidence>
<reference evidence="1 2" key="1">
    <citation type="journal article" date="2023" name="Hortic Res">
        <title>Pangenome of water caltrop reveals structural variations and asymmetric subgenome divergence after allopolyploidization.</title>
        <authorList>
            <person name="Zhang X."/>
            <person name="Chen Y."/>
            <person name="Wang L."/>
            <person name="Yuan Y."/>
            <person name="Fang M."/>
            <person name="Shi L."/>
            <person name="Lu R."/>
            <person name="Comes H.P."/>
            <person name="Ma Y."/>
            <person name="Chen Y."/>
            <person name="Huang G."/>
            <person name="Zhou Y."/>
            <person name="Zheng Z."/>
            <person name="Qiu Y."/>
        </authorList>
    </citation>
    <scope>NUCLEOTIDE SEQUENCE [LARGE SCALE GENOMIC DNA]</scope>
    <source>
        <tissue evidence="1">Roots</tissue>
    </source>
</reference>
<keyword evidence="2" id="KW-1185">Reference proteome</keyword>
<proteinExistence type="predicted"/>
<name>A0AAN7JX59_9MYRT</name>